<organism evidence="1 2">
    <name type="scientific">Paramarasmius palmivorus</name>
    <dbReference type="NCBI Taxonomy" id="297713"/>
    <lineage>
        <taxon>Eukaryota</taxon>
        <taxon>Fungi</taxon>
        <taxon>Dikarya</taxon>
        <taxon>Basidiomycota</taxon>
        <taxon>Agaricomycotina</taxon>
        <taxon>Agaricomycetes</taxon>
        <taxon>Agaricomycetidae</taxon>
        <taxon>Agaricales</taxon>
        <taxon>Marasmiineae</taxon>
        <taxon>Marasmiaceae</taxon>
        <taxon>Paramarasmius</taxon>
    </lineage>
</organism>
<evidence type="ECO:0000313" key="1">
    <source>
        <dbReference type="EMBL" id="KAK7030382.1"/>
    </source>
</evidence>
<reference evidence="1 2" key="1">
    <citation type="submission" date="2024-01" db="EMBL/GenBank/DDBJ databases">
        <title>A draft genome for a cacao thread blight-causing isolate of Paramarasmius palmivorus.</title>
        <authorList>
            <person name="Baruah I.K."/>
            <person name="Bukari Y."/>
            <person name="Amoako-Attah I."/>
            <person name="Meinhardt L.W."/>
            <person name="Bailey B.A."/>
            <person name="Cohen S.P."/>
        </authorList>
    </citation>
    <scope>NUCLEOTIDE SEQUENCE [LARGE SCALE GENOMIC DNA]</scope>
    <source>
        <strain evidence="1 2">GH-12</strain>
    </source>
</reference>
<keyword evidence="2" id="KW-1185">Reference proteome</keyword>
<comment type="caution">
    <text evidence="1">The sequence shown here is derived from an EMBL/GenBank/DDBJ whole genome shotgun (WGS) entry which is preliminary data.</text>
</comment>
<sequence length="61" mass="7059">MNLRFDGDKDRDPRSKNLHLFIRFPSSFAEFNSRLKIQASSAGVSQYRIDVLTLGLDQQEE</sequence>
<dbReference type="EMBL" id="JAYKXP010000076">
    <property type="protein sequence ID" value="KAK7030382.1"/>
    <property type="molecule type" value="Genomic_DNA"/>
</dbReference>
<dbReference type="Proteomes" id="UP001383192">
    <property type="component" value="Unassembled WGS sequence"/>
</dbReference>
<protein>
    <submittedName>
        <fullName evidence="1">Uncharacterized protein</fullName>
    </submittedName>
</protein>
<proteinExistence type="predicted"/>
<accession>A0AAW0BWM3</accession>
<evidence type="ECO:0000313" key="2">
    <source>
        <dbReference type="Proteomes" id="UP001383192"/>
    </source>
</evidence>
<dbReference type="AlphaFoldDB" id="A0AAW0BWM3"/>
<feature type="non-terminal residue" evidence="1">
    <location>
        <position position="61"/>
    </location>
</feature>
<gene>
    <name evidence="1" type="ORF">VNI00_014126</name>
</gene>
<name>A0AAW0BWM3_9AGAR</name>